<dbReference type="InterPro" id="IPR017853">
    <property type="entry name" value="GH"/>
</dbReference>
<dbReference type="CDD" id="cd03143">
    <property type="entry name" value="A4_beta-galactosidase_middle_domain"/>
    <property type="match status" value="1"/>
</dbReference>
<dbReference type="SUPFAM" id="SSF49785">
    <property type="entry name" value="Galactose-binding domain-like"/>
    <property type="match status" value="1"/>
</dbReference>
<evidence type="ECO:0000256" key="1">
    <source>
        <dbReference type="ARBA" id="ARBA00001412"/>
    </source>
</evidence>
<keyword evidence="6" id="KW-0732">Signal</keyword>
<dbReference type="KEGG" id="ccot:CCAX7_41140"/>
<dbReference type="GO" id="GO:0005975">
    <property type="term" value="P:carbohydrate metabolic process"/>
    <property type="evidence" value="ECO:0007669"/>
    <property type="project" value="InterPro"/>
</dbReference>
<evidence type="ECO:0000313" key="11">
    <source>
        <dbReference type="Proteomes" id="UP000287394"/>
    </source>
</evidence>
<evidence type="ECO:0000259" key="8">
    <source>
        <dbReference type="Pfam" id="PF08532"/>
    </source>
</evidence>
<evidence type="ECO:0000256" key="2">
    <source>
        <dbReference type="ARBA" id="ARBA00005940"/>
    </source>
</evidence>
<dbReference type="InterPro" id="IPR008979">
    <property type="entry name" value="Galactose-bd-like_sf"/>
</dbReference>
<dbReference type="Proteomes" id="UP000287394">
    <property type="component" value="Chromosome"/>
</dbReference>
<dbReference type="PANTHER" id="PTHR36447:SF1">
    <property type="entry name" value="BETA-GALACTOSIDASE GANA"/>
    <property type="match status" value="1"/>
</dbReference>
<dbReference type="Pfam" id="PF08532">
    <property type="entry name" value="Glyco_hydro_42M"/>
    <property type="match status" value="1"/>
</dbReference>
<evidence type="ECO:0000256" key="4">
    <source>
        <dbReference type="ARBA" id="ARBA00022801"/>
    </source>
</evidence>
<comment type="similarity">
    <text evidence="2">Belongs to the glycosyl hydrolase 42 family.</text>
</comment>
<name>A0A9N7L758_9BACT</name>
<feature type="domain" description="Beta-galactosidase trimerisation" evidence="8">
    <location>
        <begin position="452"/>
        <end position="604"/>
    </location>
</feature>
<accession>A0A9N7L758</accession>
<dbReference type="Gene3D" id="3.20.20.80">
    <property type="entry name" value="Glycosidases"/>
    <property type="match status" value="1"/>
</dbReference>
<dbReference type="RefSeq" id="WP_165864656.1">
    <property type="nucleotide sequence ID" value="NZ_AP025739.1"/>
</dbReference>
<feature type="domain" description="Alpha-galactosidase NEW3" evidence="9">
    <location>
        <begin position="749"/>
        <end position="809"/>
    </location>
</feature>
<dbReference type="Pfam" id="PF02449">
    <property type="entry name" value="Glyco_hydro_42"/>
    <property type="match status" value="1"/>
</dbReference>
<proteinExistence type="inferred from homology"/>
<reference evidence="10 11" key="1">
    <citation type="journal article" date="2019" name="Int. J. Syst. Evol. Microbiol.">
        <title>Capsulimonas corticalis gen. nov., sp. nov., an aerobic capsulated bacterium, of a novel bacterial order, Capsulimonadales ord. nov., of the class Armatimonadia of the phylum Armatimonadetes.</title>
        <authorList>
            <person name="Li J."/>
            <person name="Kudo C."/>
            <person name="Tonouchi A."/>
        </authorList>
    </citation>
    <scope>NUCLEOTIDE SEQUENCE [LARGE SCALE GENOMIC DNA]</scope>
    <source>
        <strain evidence="10 11">AX-7</strain>
    </source>
</reference>
<gene>
    <name evidence="10" type="ORF">CCAX7_41140</name>
</gene>
<dbReference type="InterPro" id="IPR029062">
    <property type="entry name" value="Class_I_gatase-like"/>
</dbReference>
<dbReference type="AlphaFoldDB" id="A0A9N7L758"/>
<dbReference type="InterPro" id="IPR018905">
    <property type="entry name" value="A-galactase_NEW3"/>
</dbReference>
<dbReference type="InterPro" id="IPR003476">
    <property type="entry name" value="Glyco_hydro_42"/>
</dbReference>
<dbReference type="Gene3D" id="3.40.50.880">
    <property type="match status" value="1"/>
</dbReference>
<sequence length="1020" mass="110837">MLFPRRNFRGAAVFLLSVSTLAPRGANAQSIDPLYDTSSYSLNIHQGVLNRANYFPLGVLFPRDRDELASYGFDFTEQAVSPMVDPKGGMLAQDWFVIRHDRPTPPPPDPNHLGIFAASWAWHLMPIDRDIPGFDKITKSRSYFDPNVRRFMLAGDAALAKVYSASPTPTMMWSFDNEWEGQLDETAFAMAGFTDWLKMTYHTVPALNQVWGTSYSNWADVTAPRHDSPISRPAAWLDWHAYQDGYFTRFMADRYKVVCANDPQQRGVAQKTTQQSFDLPKPGKDRTLDPAMLCALTRPYGGWFGVDIYDANDSYLYQVNFASQCIRPLDPSGAGKLFLTETNNHGGPGYEFANSLWRTLGNGVKAYDLFCFGSAGATDDSDVYGLTSPNTLLRGKAPYAARFAYDVRRTEEFWTRSKPAAGAHRVALLLNRQDMLLDPETPGNEWAGPRNSREGVYAALRQAGYWVDVLPYTKLRAAFLKQYDALVLVGSNHLTGGECAQIGAYVKRGGVLAADMLAGYYDEHHRIVQGLASVTGARVTALQTGADANVSFSAGTTTLQGQDLAGVTLDGARVLARTDGGAPIVTESAYGAGKTLYIATRLGALHGATDAAFADWLAGALGRLRVKPAYAVIGGAGDTASLRVEQPFVERGNAAVVIANLTEKGHGAATIRMQLPRGNWTQALWSPAESEALQPVSVRLQPGGAYQFTLPAFATSGMLLLLNDHAPLISIPEIATAKRGVDGHLPVLTPGVAKKITVEVDNPSSQPAPAGQLTARALRGWTVKPSVVRTPRLAAYGVYRTTVSVTPPAAGVLPYAERMYPLNFHWSDGVADRAVTTTPVGVDIDNNKCPWLLSENAIYPADFPRKMTTHATYRYLFDTQKMAGRFADPGAGSAAPNTALQGGYARWLTNEESATFAAPDFQTVPLEFDLKDIYPLHEVRLLSSSFGGYPTRMEVSVSRDGAHFQSVGAAAPLGAPGSGKWLDLTGLDGISARYVRLNVSLQGGGGQFNEVEIWGYPRAH</sequence>
<keyword evidence="11" id="KW-1185">Reference proteome</keyword>
<feature type="signal peptide" evidence="6">
    <location>
        <begin position="1"/>
        <end position="28"/>
    </location>
</feature>
<dbReference type="EMBL" id="AP025739">
    <property type="protein sequence ID" value="BDI32063.1"/>
    <property type="molecule type" value="Genomic_DNA"/>
</dbReference>
<dbReference type="GO" id="GO:0004565">
    <property type="term" value="F:beta-galactosidase activity"/>
    <property type="evidence" value="ECO:0007669"/>
    <property type="project" value="UniProtKB-EC"/>
</dbReference>
<protein>
    <recommendedName>
        <fullName evidence="3">beta-galactosidase</fullName>
        <ecNumber evidence="3">3.2.1.23</ecNumber>
    </recommendedName>
</protein>
<organism evidence="10 11">
    <name type="scientific">Capsulimonas corticalis</name>
    <dbReference type="NCBI Taxonomy" id="2219043"/>
    <lineage>
        <taxon>Bacteria</taxon>
        <taxon>Bacillati</taxon>
        <taxon>Armatimonadota</taxon>
        <taxon>Armatimonadia</taxon>
        <taxon>Capsulimonadales</taxon>
        <taxon>Capsulimonadaceae</taxon>
        <taxon>Capsulimonas</taxon>
    </lineage>
</organism>
<evidence type="ECO:0000313" key="10">
    <source>
        <dbReference type="EMBL" id="BDI32063.1"/>
    </source>
</evidence>
<evidence type="ECO:0000259" key="9">
    <source>
        <dbReference type="Pfam" id="PF10633"/>
    </source>
</evidence>
<dbReference type="SUPFAM" id="SSF52317">
    <property type="entry name" value="Class I glutamine amidotransferase-like"/>
    <property type="match status" value="1"/>
</dbReference>
<dbReference type="SUPFAM" id="SSF51445">
    <property type="entry name" value="(Trans)glycosidases"/>
    <property type="match status" value="1"/>
</dbReference>
<evidence type="ECO:0000256" key="5">
    <source>
        <dbReference type="ARBA" id="ARBA00023295"/>
    </source>
</evidence>
<evidence type="ECO:0000256" key="6">
    <source>
        <dbReference type="SAM" id="SignalP"/>
    </source>
</evidence>
<comment type="catalytic activity">
    <reaction evidence="1">
        <text>Hydrolysis of terminal non-reducing beta-D-galactose residues in beta-D-galactosides.</text>
        <dbReference type="EC" id="3.2.1.23"/>
    </reaction>
</comment>
<dbReference type="Gene3D" id="2.60.120.260">
    <property type="entry name" value="Galactose-binding domain-like"/>
    <property type="match status" value="1"/>
</dbReference>
<keyword evidence="5" id="KW-0326">Glycosidase</keyword>
<feature type="chain" id="PRO_5040398690" description="beta-galactosidase" evidence="6">
    <location>
        <begin position="29"/>
        <end position="1020"/>
    </location>
</feature>
<feature type="domain" description="Glycoside hydrolase family 42 N-terminal" evidence="7">
    <location>
        <begin position="145"/>
        <end position="264"/>
    </location>
</feature>
<dbReference type="InterPro" id="IPR013529">
    <property type="entry name" value="Glyco_hydro_42_N"/>
</dbReference>
<dbReference type="GO" id="GO:0009341">
    <property type="term" value="C:beta-galactosidase complex"/>
    <property type="evidence" value="ECO:0007669"/>
    <property type="project" value="InterPro"/>
</dbReference>
<evidence type="ECO:0000259" key="7">
    <source>
        <dbReference type="Pfam" id="PF02449"/>
    </source>
</evidence>
<dbReference type="EC" id="3.2.1.23" evidence="3"/>
<keyword evidence="4" id="KW-0378">Hydrolase</keyword>
<dbReference type="PANTHER" id="PTHR36447">
    <property type="entry name" value="BETA-GALACTOSIDASE GANA"/>
    <property type="match status" value="1"/>
</dbReference>
<dbReference type="InterPro" id="IPR013738">
    <property type="entry name" value="Beta_galactosidase_Trimer"/>
</dbReference>
<dbReference type="Pfam" id="PF10633">
    <property type="entry name" value="NPCBM_assoc"/>
    <property type="match status" value="1"/>
</dbReference>
<evidence type="ECO:0000256" key="3">
    <source>
        <dbReference type="ARBA" id="ARBA00012756"/>
    </source>
</evidence>